<keyword evidence="2" id="KW-1277">Toxin-antitoxin system</keyword>
<organism evidence="3 4">
    <name type="scientific">Streptomyces pini</name>
    <dbReference type="NCBI Taxonomy" id="1520580"/>
    <lineage>
        <taxon>Bacteria</taxon>
        <taxon>Bacillati</taxon>
        <taxon>Actinomycetota</taxon>
        <taxon>Actinomycetes</taxon>
        <taxon>Kitasatosporales</taxon>
        <taxon>Streptomycetaceae</taxon>
        <taxon>Streptomyces</taxon>
    </lineage>
</organism>
<comment type="similarity">
    <text evidence="1">Belongs to the PemK/MazF family.</text>
</comment>
<dbReference type="OrthoDB" id="4551024at2"/>
<evidence type="ECO:0000256" key="2">
    <source>
        <dbReference type="ARBA" id="ARBA00022649"/>
    </source>
</evidence>
<dbReference type="PANTHER" id="PTHR33988">
    <property type="entry name" value="ENDORIBONUCLEASE MAZF-RELATED"/>
    <property type="match status" value="1"/>
</dbReference>
<dbReference type="SUPFAM" id="SSF50118">
    <property type="entry name" value="Cell growth inhibitor/plasmid maintenance toxic component"/>
    <property type="match status" value="1"/>
</dbReference>
<reference evidence="4" key="1">
    <citation type="submission" date="2016-10" db="EMBL/GenBank/DDBJ databases">
        <authorList>
            <person name="Varghese N."/>
            <person name="Submissions S."/>
        </authorList>
    </citation>
    <scope>NUCLEOTIDE SEQUENCE [LARGE SCALE GENOMIC DNA]</scope>
    <source>
        <strain evidence="4">PL19</strain>
    </source>
</reference>
<dbReference type="GO" id="GO:0004521">
    <property type="term" value="F:RNA endonuclease activity"/>
    <property type="evidence" value="ECO:0007669"/>
    <property type="project" value="TreeGrafter"/>
</dbReference>
<proteinExistence type="inferred from homology"/>
<evidence type="ECO:0000313" key="4">
    <source>
        <dbReference type="Proteomes" id="UP000198928"/>
    </source>
</evidence>
<name>A0A1I4KUP2_9ACTN</name>
<evidence type="ECO:0000256" key="1">
    <source>
        <dbReference type="ARBA" id="ARBA00007521"/>
    </source>
</evidence>
<gene>
    <name evidence="3" type="ORF">SAMN05192584_12836</name>
</gene>
<sequence>MVSPGTALRGEVWVCALPQPVGPHPVVVLTVNRIAEPLASVTVALITGTPGPQPTHVPIGPDAGLTKYDESYVDCADIHTVAKPRLRRKLGLLAPGELHRVEDSVRLILGLRR</sequence>
<dbReference type="InterPro" id="IPR003477">
    <property type="entry name" value="PemK-like"/>
</dbReference>
<dbReference type="Pfam" id="PF02452">
    <property type="entry name" value="PemK_toxin"/>
    <property type="match status" value="1"/>
</dbReference>
<dbReference type="PANTHER" id="PTHR33988:SF2">
    <property type="entry name" value="ENDORIBONUCLEASE MAZF"/>
    <property type="match status" value="1"/>
</dbReference>
<dbReference type="Gene3D" id="2.30.30.110">
    <property type="match status" value="1"/>
</dbReference>
<keyword evidence="4" id="KW-1185">Reference proteome</keyword>
<accession>A0A1I4KUP2</accession>
<dbReference type="GO" id="GO:0006402">
    <property type="term" value="P:mRNA catabolic process"/>
    <property type="evidence" value="ECO:0007669"/>
    <property type="project" value="TreeGrafter"/>
</dbReference>
<dbReference type="GO" id="GO:0016075">
    <property type="term" value="P:rRNA catabolic process"/>
    <property type="evidence" value="ECO:0007669"/>
    <property type="project" value="TreeGrafter"/>
</dbReference>
<dbReference type="EMBL" id="FOSG01000028">
    <property type="protein sequence ID" value="SFL82343.1"/>
    <property type="molecule type" value="Genomic_DNA"/>
</dbReference>
<dbReference type="Proteomes" id="UP000198928">
    <property type="component" value="Unassembled WGS sequence"/>
</dbReference>
<dbReference type="GO" id="GO:0003677">
    <property type="term" value="F:DNA binding"/>
    <property type="evidence" value="ECO:0007669"/>
    <property type="project" value="InterPro"/>
</dbReference>
<dbReference type="AlphaFoldDB" id="A0A1I4KUP2"/>
<dbReference type="InterPro" id="IPR011067">
    <property type="entry name" value="Plasmid_toxin/cell-grow_inhib"/>
</dbReference>
<protein>
    <submittedName>
        <fullName evidence="3">mRNA interferase MazF</fullName>
    </submittedName>
</protein>
<evidence type="ECO:0000313" key="3">
    <source>
        <dbReference type="EMBL" id="SFL82343.1"/>
    </source>
</evidence>